<name>A0ABV3DTI2_9ACTN</name>
<dbReference type="CDD" id="cd05233">
    <property type="entry name" value="SDR_c"/>
    <property type="match status" value="1"/>
</dbReference>
<feature type="region of interest" description="Disordered" evidence="3">
    <location>
        <begin position="56"/>
        <end position="116"/>
    </location>
</feature>
<evidence type="ECO:0000313" key="4">
    <source>
        <dbReference type="EMBL" id="MEU8139064.1"/>
    </source>
</evidence>
<evidence type="ECO:0000256" key="2">
    <source>
        <dbReference type="ARBA" id="ARBA00023002"/>
    </source>
</evidence>
<reference evidence="4 5" key="1">
    <citation type="submission" date="2024-06" db="EMBL/GenBank/DDBJ databases">
        <title>The Natural Products Discovery Center: Release of the First 8490 Sequenced Strains for Exploring Actinobacteria Biosynthetic Diversity.</title>
        <authorList>
            <person name="Kalkreuter E."/>
            <person name="Kautsar S.A."/>
            <person name="Yang D."/>
            <person name="Bader C.D."/>
            <person name="Teijaro C.N."/>
            <person name="Fluegel L."/>
            <person name="Davis C.M."/>
            <person name="Simpson J.R."/>
            <person name="Lauterbach L."/>
            <person name="Steele A.D."/>
            <person name="Gui C."/>
            <person name="Meng S."/>
            <person name="Li G."/>
            <person name="Viehrig K."/>
            <person name="Ye F."/>
            <person name="Su P."/>
            <person name="Kiefer A.F."/>
            <person name="Nichols A."/>
            <person name="Cepeda A.J."/>
            <person name="Yan W."/>
            <person name="Fan B."/>
            <person name="Jiang Y."/>
            <person name="Adhikari A."/>
            <person name="Zheng C.-J."/>
            <person name="Schuster L."/>
            <person name="Cowan T.M."/>
            <person name="Smanski M.J."/>
            <person name="Chevrette M.G."/>
            <person name="De Carvalho L.P.S."/>
            <person name="Shen B."/>
        </authorList>
    </citation>
    <scope>NUCLEOTIDE SEQUENCE [LARGE SCALE GENOMIC DNA]</scope>
    <source>
        <strain evidence="4 5">NPDC048946</strain>
    </source>
</reference>
<dbReference type="PANTHER" id="PTHR43669">
    <property type="entry name" value="5-KETO-D-GLUCONATE 5-REDUCTASE"/>
    <property type="match status" value="1"/>
</dbReference>
<dbReference type="EMBL" id="JBEZFP010000152">
    <property type="protein sequence ID" value="MEU8139064.1"/>
    <property type="molecule type" value="Genomic_DNA"/>
</dbReference>
<organism evidence="4 5">
    <name type="scientific">Streptodolium elevatio</name>
    <dbReference type="NCBI Taxonomy" id="3157996"/>
    <lineage>
        <taxon>Bacteria</taxon>
        <taxon>Bacillati</taxon>
        <taxon>Actinomycetota</taxon>
        <taxon>Actinomycetes</taxon>
        <taxon>Kitasatosporales</taxon>
        <taxon>Streptomycetaceae</taxon>
        <taxon>Streptodolium</taxon>
    </lineage>
</organism>
<keyword evidence="5" id="KW-1185">Reference proteome</keyword>
<gene>
    <name evidence="4" type="ORF">AB0C36_36895</name>
</gene>
<evidence type="ECO:0000313" key="5">
    <source>
        <dbReference type="Proteomes" id="UP001551482"/>
    </source>
</evidence>
<dbReference type="Pfam" id="PF00106">
    <property type="entry name" value="adh_short"/>
    <property type="match status" value="1"/>
</dbReference>
<keyword evidence="2" id="KW-0560">Oxidoreductase</keyword>
<proteinExistence type="inferred from homology"/>
<dbReference type="Proteomes" id="UP001551482">
    <property type="component" value="Unassembled WGS sequence"/>
</dbReference>
<dbReference type="PANTHER" id="PTHR43669:SF8">
    <property type="entry name" value="SHORT-CHAIN TYPE DEHYDROGENASE_REDUCTASE-RELATED"/>
    <property type="match status" value="1"/>
</dbReference>
<feature type="compositionally biased region" description="Polar residues" evidence="3">
    <location>
        <begin position="88"/>
        <end position="107"/>
    </location>
</feature>
<protein>
    <submittedName>
        <fullName evidence="4">SDR family NAD(P)-dependent oxidoreductase</fullName>
    </submittedName>
</protein>
<accession>A0ABV3DTI2</accession>
<comment type="similarity">
    <text evidence="1">Belongs to the short-chain dehydrogenases/reductases (SDR) family.</text>
</comment>
<dbReference type="InterPro" id="IPR002347">
    <property type="entry name" value="SDR_fam"/>
</dbReference>
<dbReference type="Gene3D" id="3.40.50.720">
    <property type="entry name" value="NAD(P)-binding Rossmann-like Domain"/>
    <property type="match status" value="1"/>
</dbReference>
<comment type="caution">
    <text evidence="4">The sequence shown here is derived from an EMBL/GenBank/DDBJ whole genome shotgun (WGS) entry which is preliminary data.</text>
</comment>
<dbReference type="InterPro" id="IPR036291">
    <property type="entry name" value="NAD(P)-bd_dom_sf"/>
</dbReference>
<dbReference type="RefSeq" id="WP_358362913.1">
    <property type="nucleotide sequence ID" value="NZ_JBEZFP010000152.1"/>
</dbReference>
<sequence length="116" mass="11859">MPFTPVPDRFAGKTALVTGAASGIGRATTLRLAAEGAHVFALDIAADRLAETCDLAAKPPPAKSSAASPTSHNDRSASPPWPKRSTGTHDSMFSPTSPASRGPSTCSRSRRSTIGG</sequence>
<evidence type="ECO:0000256" key="3">
    <source>
        <dbReference type="SAM" id="MobiDB-lite"/>
    </source>
</evidence>
<dbReference type="SUPFAM" id="SSF51735">
    <property type="entry name" value="NAD(P)-binding Rossmann-fold domains"/>
    <property type="match status" value="1"/>
</dbReference>
<evidence type="ECO:0000256" key="1">
    <source>
        <dbReference type="ARBA" id="ARBA00006484"/>
    </source>
</evidence>